<protein>
    <submittedName>
        <fullName evidence="1">Uncharacterized protein</fullName>
    </submittedName>
</protein>
<dbReference type="EMBL" id="MT496833">
    <property type="protein sequence ID" value="QKN22475.1"/>
    <property type="molecule type" value="Genomic_DNA"/>
</dbReference>
<name>A0A6M9U043_9VIRU</name>
<accession>A0A6M9U043</accession>
<reference evidence="1" key="1">
    <citation type="journal article" date="2021" name="Virus">
        <title>The discovery, distribution and diversity of DNA viruses associated with Drosophila melanogaster in Europe.</title>
        <authorList>
            <person name="Wallace M.A."/>
            <person name="Coffman K.A."/>
            <person name="Gilbert C."/>
            <person name="Ravindran S."/>
            <person name="Albery G.F."/>
            <person name="Abbott J."/>
            <person name="Argyridou E."/>
            <person name="Bellosta P."/>
            <person name="Betancourt A.J."/>
            <person name="Colinet H."/>
            <person name="Eric K."/>
            <person name="Glaser-Schmitt A."/>
            <person name="Grath S."/>
            <person name="Jelic M."/>
            <person name="Kankare M."/>
            <person name="Kozeretska I."/>
            <person name="Loeschcke V."/>
            <person name="Montchamp-Moreau C."/>
            <person name="Ometto L."/>
            <person name="Onder B.S."/>
            <person name="Orengo D.J."/>
            <person name="Parsch J."/>
            <person name="Pascual M."/>
            <person name="Patenkovic A."/>
            <person name="Puerma E."/>
            <person name="Ritchie M.G."/>
            <person name="Rota-Stabelli O."/>
            <person name="Schou M.F."/>
            <person name="Serga S.V."/>
            <person name="Stamenkovic-Radak M."/>
            <person name="Tanaskovic M."/>
            <person name="Veselinovic M.S."/>
            <person name="Vieira J."/>
            <person name="Vieira C.P."/>
            <person name="Kapun M."/>
            <person name="Flatt T."/>
            <person name="Gonzalez J."/>
            <person name="Staubach F."/>
            <person name="Obbard D.J."/>
        </authorList>
    </citation>
    <scope>NUCLEOTIDE SEQUENCE</scope>
    <source>
        <strain evidence="1">Filamentous_ES_Gim_15_30_pool</strain>
    </source>
</reference>
<evidence type="ECO:0000313" key="1">
    <source>
        <dbReference type="EMBL" id="QKN22475.1"/>
    </source>
</evidence>
<sequence>MNEPPIIYPLTKVIPDKGELLDNNNSSYLNMENTPLGSSITKYFMHLETPVPEAPAATTTLAQLINLDEMTYNNQQQQQVIYYTIPPQQQEQQQPQLSLSNDASSLYQIIITNTNGTTSHLDDKIQQEQLLPTTTTTTTTIPSESEQVVINQEQISKELCMALEEQLPSLPDTDDHHDTEIGLNSASENVSLFTTKSNNHYDFVELNSLKIHDIQTTGGASFNKWSNCRLKQTFKSIPQFSVHDAIELDRVVCMFGVQLDNFTQTEQTTKEHLLQCYNNLVISLREFNNRDVQPPTTHDTCTHSNSVITVPKNSNILLVANDNVTCYVKNRHIIPIHFVKDACYCIRNNTGNLKIDCTNSEISFMHLTEYVNDLDIITHNVTFPIYKIETKNEQRNLLALNVPFKQTFHKFLFAHSVFYTVMHLKNDNLFLAINEMCFVENEQLLDELNIVISKRPSSSSSNDTFSVIFYKQY</sequence>
<proteinExistence type="predicted"/>
<gene>
    <name evidence="1" type="primary">ORF21</name>
</gene>
<organism evidence="1">
    <name type="scientific">Drosophila-associated filamentous virus</name>
    <dbReference type="NCBI Taxonomy" id="2743186"/>
    <lineage>
        <taxon>Viruses</taxon>
    </lineage>
</organism>